<reference evidence="1 2" key="1">
    <citation type="submission" date="2016-06" db="EMBL/GenBank/DDBJ databases">
        <title>Adaptive Radiation by Waves of Gene Transfer Leads to Fine-Scale Resource Partitioning in Marine Microbes.</title>
        <authorList>
            <person name="Hehemann J.-H."/>
            <person name="Arevalo P."/>
            <person name="Datta M.S."/>
            <person name="Yu X."/>
            <person name="Corzett C."/>
            <person name="Henschel A."/>
            <person name="Preheim S.P."/>
            <person name="Timberlake S."/>
            <person name="Alm E.J."/>
            <person name="Polz M.F."/>
        </authorList>
    </citation>
    <scope>NUCLEOTIDE SEQUENCE [LARGE SCALE GENOMIC DNA]</scope>
    <source>
        <strain evidence="1 2">FF50</strain>
    </source>
</reference>
<dbReference type="AlphaFoldDB" id="A0AAN1CRU3"/>
<accession>A0AAN1CRU3</accession>
<evidence type="ECO:0000313" key="1">
    <source>
        <dbReference type="EMBL" id="ANO32885.1"/>
    </source>
</evidence>
<gene>
    <name evidence="1" type="ORF">A6E01_06580</name>
</gene>
<protein>
    <submittedName>
        <fullName evidence="1">Uncharacterized protein</fullName>
    </submittedName>
</protein>
<dbReference type="RefSeq" id="WP_065209876.1">
    <property type="nucleotide sequence ID" value="NZ_CP016177.1"/>
</dbReference>
<organism evidence="1 2">
    <name type="scientific">Vibrio breoganii</name>
    <dbReference type="NCBI Taxonomy" id="553239"/>
    <lineage>
        <taxon>Bacteria</taxon>
        <taxon>Pseudomonadati</taxon>
        <taxon>Pseudomonadota</taxon>
        <taxon>Gammaproteobacteria</taxon>
        <taxon>Vibrionales</taxon>
        <taxon>Vibrionaceae</taxon>
        <taxon>Vibrio</taxon>
    </lineage>
</organism>
<dbReference type="Proteomes" id="UP000092018">
    <property type="component" value="Chromosome 1"/>
</dbReference>
<dbReference type="KEGG" id="vbr:A6E01_06580"/>
<name>A0AAN1CRU3_9VIBR</name>
<sequence length="408" mass="45356">MRIMNCTGGTIAVCIYKWRDRGFFARKTYILNNTTDDYHYGYNGIEARIIYADENIADTRYGWNNTLGYGPWNEIVDYPDSALLIITSHSGARIIEWSRVIAPYQSRYAALNIRNPEAEDIQKGIDVGYTIVVSLATGIAALGPIGALPAGIILGIGSLLLMSISGNSSVPPPPDATEIESIVARVIKRELDMQDAEKAATAFTLATSSFLRLAHKVESILKNPDQPTARLSQHVEEDIERFIHQSTDLLGEGTLLFSLKHMMRHPEMAMWILPQLVPGIGTYLAALRVHILVSAMSDNHDVEINVPIGDVAFFRDEVRSLSGDLTKVFETSKQYVEDKTSTAGLKGTLKEAEFKKLLVKSMYGLDYLDDPIQETLNELKRIDDVLTSDLNKGSTEHFWNSSNMPISK</sequence>
<evidence type="ECO:0000313" key="2">
    <source>
        <dbReference type="Proteomes" id="UP000092018"/>
    </source>
</evidence>
<proteinExistence type="predicted"/>
<dbReference type="EMBL" id="CP016177">
    <property type="protein sequence ID" value="ANO32885.1"/>
    <property type="molecule type" value="Genomic_DNA"/>
</dbReference>